<dbReference type="EMBL" id="LGRN01000523">
    <property type="protein sequence ID" value="OJD11609.1"/>
    <property type="molecule type" value="Genomic_DNA"/>
</dbReference>
<evidence type="ECO:0000256" key="7">
    <source>
        <dbReference type="RuleBase" id="RU362128"/>
    </source>
</evidence>
<sequence length="201" mass="22227">MDPSKPARKLCFVTVGATAPFNALVLEVLGEQFLEALRVNNYTDLRIQYGQMGEPAFQEFRQQNETLVKEKYGLDITGFDFNLAGLKNEMLSVKADVDENKVEGLIVSHAGSGTILEVLRLGIPLMVVPNPQLLHNHQDELAKQLAVSGYVIHGKLGNLATSMRESEAFRRQMHEWPPSVNKEHAGKGLAGVIEDELGFVD</sequence>
<dbReference type="Pfam" id="PF04101">
    <property type="entry name" value="Glyco_tran_28_C"/>
    <property type="match status" value="1"/>
</dbReference>
<reference evidence="9 10" key="1">
    <citation type="submission" date="2015-07" db="EMBL/GenBank/DDBJ databases">
        <title>Emmonsia species relationships and genome sequence.</title>
        <authorList>
            <consortium name="The Broad Institute Genomics Platform"/>
            <person name="Cuomo C.A."/>
            <person name="Munoz J.F."/>
            <person name="Imamovic A."/>
            <person name="Priest M.E."/>
            <person name="Young S."/>
            <person name="Clay O.K."/>
            <person name="McEwen J.G."/>
        </authorList>
    </citation>
    <scope>NUCLEOTIDE SEQUENCE [LARGE SCALE GENOMIC DNA]</scope>
    <source>
        <strain evidence="9 10">UAMH 9510</strain>
    </source>
</reference>
<comment type="similarity">
    <text evidence="7">Belongs to the glycosyltransferase 28 family.</text>
</comment>
<evidence type="ECO:0000259" key="8">
    <source>
        <dbReference type="Pfam" id="PF04101"/>
    </source>
</evidence>
<comment type="function">
    <text evidence="4 7">Involved in protein N-glycosylation. Essential for the second step of the dolichol-linked oligosaccharide pathway.</text>
</comment>
<dbReference type="GO" id="GO:0006488">
    <property type="term" value="P:dolichol-linked oligosaccharide biosynthetic process"/>
    <property type="evidence" value="ECO:0007669"/>
    <property type="project" value="TreeGrafter"/>
</dbReference>
<dbReference type="STRING" id="1447872.A0A1J9P4G4"/>
<dbReference type="EC" id="2.4.1.141" evidence="2 7"/>
<evidence type="ECO:0000256" key="1">
    <source>
        <dbReference type="ARBA" id="ARBA00011198"/>
    </source>
</evidence>
<evidence type="ECO:0000256" key="6">
    <source>
        <dbReference type="ARBA" id="ARBA00048184"/>
    </source>
</evidence>
<dbReference type="InterPro" id="IPR052474">
    <property type="entry name" value="UDP-GlcNAc_transferase"/>
</dbReference>
<comment type="subunit">
    <text evidence="1 7">Heterodimer with ALG14 to form a functional enzyme.</text>
</comment>
<dbReference type="InterPro" id="IPR007235">
    <property type="entry name" value="Glyco_trans_28_C"/>
</dbReference>
<comment type="caution">
    <text evidence="9">The sequence shown here is derived from an EMBL/GenBank/DDBJ whole genome shotgun (WGS) entry which is preliminary data.</text>
</comment>
<organism evidence="9 10">
    <name type="scientific">Emergomyces pasteurianus Ep9510</name>
    <dbReference type="NCBI Taxonomy" id="1447872"/>
    <lineage>
        <taxon>Eukaryota</taxon>
        <taxon>Fungi</taxon>
        <taxon>Dikarya</taxon>
        <taxon>Ascomycota</taxon>
        <taxon>Pezizomycotina</taxon>
        <taxon>Eurotiomycetes</taxon>
        <taxon>Eurotiomycetidae</taxon>
        <taxon>Onygenales</taxon>
        <taxon>Ajellomycetaceae</taxon>
        <taxon>Emergomyces</taxon>
    </lineage>
</organism>
<dbReference type="AlphaFoldDB" id="A0A1J9P4G4"/>
<feature type="domain" description="Glycosyl transferase family 28 C-terminal" evidence="8">
    <location>
        <begin position="11"/>
        <end position="150"/>
    </location>
</feature>
<proteinExistence type="inferred from homology"/>
<dbReference type="OrthoDB" id="20273at2759"/>
<comment type="subcellular location">
    <subcellularLocation>
        <location evidence="7">Endoplasmic reticulum</location>
    </subcellularLocation>
</comment>
<dbReference type="Gene3D" id="3.40.50.2000">
    <property type="entry name" value="Glycogen Phosphorylase B"/>
    <property type="match status" value="1"/>
</dbReference>
<keyword evidence="10" id="KW-1185">Reference proteome</keyword>
<dbReference type="GO" id="GO:0004577">
    <property type="term" value="F:N-acetylglucosaminyldiphosphodolichol N-acetylglucosaminyltransferase activity"/>
    <property type="evidence" value="ECO:0007669"/>
    <property type="project" value="UniProtKB-EC"/>
</dbReference>
<keyword evidence="7" id="KW-0328">Glycosyltransferase</keyword>
<keyword evidence="7" id="KW-0256">Endoplasmic reticulum</keyword>
<evidence type="ECO:0000256" key="2">
    <source>
        <dbReference type="ARBA" id="ARBA00012614"/>
    </source>
</evidence>
<name>A0A1J9P4G4_9EURO</name>
<dbReference type="PANTHER" id="PTHR47043:SF1">
    <property type="entry name" value="UDP-N-ACETYLGLUCOSAMINE TRANSFERASE SUBUNIT ALG13"/>
    <property type="match status" value="1"/>
</dbReference>
<keyword evidence="7" id="KW-0808">Transferase</keyword>
<evidence type="ECO:0000256" key="4">
    <source>
        <dbReference type="ARBA" id="ARBA00024804"/>
    </source>
</evidence>
<dbReference type="VEuPathDB" id="FungiDB:AJ78_07653"/>
<gene>
    <name evidence="7" type="primary">ALG13</name>
    <name evidence="9" type="ORF">AJ78_07653</name>
</gene>
<evidence type="ECO:0000256" key="3">
    <source>
        <dbReference type="ARBA" id="ARBA00017468"/>
    </source>
</evidence>
<dbReference type="Proteomes" id="UP000182235">
    <property type="component" value="Unassembled WGS sequence"/>
</dbReference>
<accession>A0A1J9P4G4</accession>
<evidence type="ECO:0000313" key="10">
    <source>
        <dbReference type="Proteomes" id="UP000182235"/>
    </source>
</evidence>
<dbReference type="SUPFAM" id="SSF53756">
    <property type="entry name" value="UDP-Glycosyltransferase/glycogen phosphorylase"/>
    <property type="match status" value="1"/>
</dbReference>
<evidence type="ECO:0000313" key="9">
    <source>
        <dbReference type="EMBL" id="OJD11609.1"/>
    </source>
</evidence>
<protein>
    <recommendedName>
        <fullName evidence="3 7">UDP-N-acetylglucosamine transferase subunit ALG13</fullName>
        <ecNumber evidence="2 7">2.4.1.141</ecNumber>
    </recommendedName>
    <alternativeName>
        <fullName evidence="5 7">Asparagine-linked glycosylation protein 13</fullName>
    </alternativeName>
</protein>
<dbReference type="PANTHER" id="PTHR47043">
    <property type="entry name" value="UDP-N-ACETYLGLUCOSAMINE TRANSFERASE SUBUNIT ALG13"/>
    <property type="match status" value="1"/>
</dbReference>
<dbReference type="GO" id="GO:0043541">
    <property type="term" value="C:UDP-N-acetylglucosamine transferase complex"/>
    <property type="evidence" value="ECO:0007669"/>
    <property type="project" value="TreeGrafter"/>
</dbReference>
<comment type="catalytic activity">
    <reaction evidence="6">
        <text>an N-acetyl-alpha-D-glucosaminyl-diphospho-di-trans,poly-cis-dolichol + UDP-N-acetyl-alpha-D-glucosamine = an N,N'-diacetylchitobiosyl-diphospho-di-trans,poly-cis-dolichol + UDP + H(+)</text>
        <dbReference type="Rhea" id="RHEA:23380"/>
        <dbReference type="Rhea" id="RHEA-COMP:19507"/>
        <dbReference type="Rhea" id="RHEA-COMP:19510"/>
        <dbReference type="ChEBI" id="CHEBI:15378"/>
        <dbReference type="ChEBI" id="CHEBI:57269"/>
        <dbReference type="ChEBI" id="CHEBI:57705"/>
        <dbReference type="ChEBI" id="CHEBI:58223"/>
        <dbReference type="ChEBI" id="CHEBI:58427"/>
        <dbReference type="EC" id="2.4.1.141"/>
    </reaction>
</comment>
<evidence type="ECO:0000256" key="5">
    <source>
        <dbReference type="ARBA" id="ARBA00032061"/>
    </source>
</evidence>